<dbReference type="Proteomes" id="UP001283361">
    <property type="component" value="Unassembled WGS sequence"/>
</dbReference>
<comment type="caution">
    <text evidence="2">The sequence shown here is derived from an EMBL/GenBank/DDBJ whole genome shotgun (WGS) entry which is preliminary data.</text>
</comment>
<reference evidence="2" key="1">
    <citation type="journal article" date="2023" name="G3 (Bethesda)">
        <title>A reference genome for the long-term kleptoplast-retaining sea slug Elysia crispata morphotype clarki.</title>
        <authorList>
            <person name="Eastman K.E."/>
            <person name="Pendleton A.L."/>
            <person name="Shaikh M.A."/>
            <person name="Suttiyut T."/>
            <person name="Ogas R."/>
            <person name="Tomko P."/>
            <person name="Gavelis G."/>
            <person name="Widhalm J.R."/>
            <person name="Wisecaver J.H."/>
        </authorList>
    </citation>
    <scope>NUCLEOTIDE SEQUENCE</scope>
    <source>
        <strain evidence="2">ECLA1</strain>
    </source>
</reference>
<gene>
    <name evidence="2" type="ORF">RRG08_028020</name>
</gene>
<keyword evidence="3" id="KW-1185">Reference proteome</keyword>
<feature type="region of interest" description="Disordered" evidence="1">
    <location>
        <begin position="39"/>
        <end position="83"/>
    </location>
</feature>
<sequence>MNYVSFVDHWKLSSVIDVGSYAAGCSNRLAVVYFPSSERETEGGSSTSRPHQVTEGAQLTGASRPGIQVHCTTDWPGEDRERRPDLAFCTPGRQSLDSVSWPWLSSVLALKPLR</sequence>
<organism evidence="2 3">
    <name type="scientific">Elysia crispata</name>
    <name type="common">lettuce slug</name>
    <dbReference type="NCBI Taxonomy" id="231223"/>
    <lineage>
        <taxon>Eukaryota</taxon>
        <taxon>Metazoa</taxon>
        <taxon>Spiralia</taxon>
        <taxon>Lophotrochozoa</taxon>
        <taxon>Mollusca</taxon>
        <taxon>Gastropoda</taxon>
        <taxon>Heterobranchia</taxon>
        <taxon>Euthyneura</taxon>
        <taxon>Panpulmonata</taxon>
        <taxon>Sacoglossa</taxon>
        <taxon>Placobranchoidea</taxon>
        <taxon>Plakobranchidae</taxon>
        <taxon>Elysia</taxon>
    </lineage>
</organism>
<evidence type="ECO:0000313" key="3">
    <source>
        <dbReference type="Proteomes" id="UP001283361"/>
    </source>
</evidence>
<evidence type="ECO:0000313" key="2">
    <source>
        <dbReference type="EMBL" id="KAK3803099.1"/>
    </source>
</evidence>
<dbReference type="AlphaFoldDB" id="A0AAE1ED08"/>
<evidence type="ECO:0000256" key="1">
    <source>
        <dbReference type="SAM" id="MobiDB-lite"/>
    </source>
</evidence>
<dbReference type="EMBL" id="JAWDGP010000188">
    <property type="protein sequence ID" value="KAK3803099.1"/>
    <property type="molecule type" value="Genomic_DNA"/>
</dbReference>
<proteinExistence type="predicted"/>
<protein>
    <submittedName>
        <fullName evidence="2">Uncharacterized protein</fullName>
    </submittedName>
</protein>
<name>A0AAE1ED08_9GAST</name>
<accession>A0AAE1ED08</accession>